<accession>A0A432X0Y9</accession>
<sequence length="407" mass="46669">MSYSYIARQAIVDREQTVYGYELLFRNSDKNVFPNIDPDEATAKVLLQQHLMGDIHTVCLGKRAFINFHTNTLLNNFPRFLNKAAVYIEVLETVEVTPELIAACKLCHDLGYKLALDDHDFENKWQQLMPYVSLVKVDIQQEPIHTLGKRIEQFKRNNIDLLAERIETQEEFDACLKLGFRFFQGYFFERPTIIKNKVLSPQKITLLQLLAKVHQPDVSFHDVAEAIKKDLSLTYSLLKFVNSAAFNKGRKITDIKHAVVFVGESEIKKYVALVSLARMADEHSDMLVAKSLTRALFLSEVERLIAGRNTDNSFFMVGFLSLLDVLLQVPMVEVLRQIPISEEIIQAVLHKKGKAGHFLRLVETYEEGNWDLLGRMTKALHIEHIDIGQCYITASDYCHHLLLSTQS</sequence>
<dbReference type="AlphaFoldDB" id="A0A432X0Y9"/>
<dbReference type="SUPFAM" id="SSF141868">
    <property type="entry name" value="EAL domain-like"/>
    <property type="match status" value="1"/>
</dbReference>
<gene>
    <name evidence="2" type="ORF">CWE15_08615</name>
</gene>
<evidence type="ECO:0000259" key="1">
    <source>
        <dbReference type="PROSITE" id="PS51833"/>
    </source>
</evidence>
<dbReference type="SUPFAM" id="SSF109604">
    <property type="entry name" value="HD-domain/PDEase-like"/>
    <property type="match status" value="1"/>
</dbReference>
<dbReference type="InterPro" id="IPR035919">
    <property type="entry name" value="EAL_sf"/>
</dbReference>
<feature type="domain" description="HDOD" evidence="1">
    <location>
        <begin position="199"/>
        <end position="386"/>
    </location>
</feature>
<dbReference type="PANTHER" id="PTHR33525:SF4">
    <property type="entry name" value="CYCLIC DI-GMP PHOSPHODIESTERASE CDGJ"/>
    <property type="match status" value="1"/>
</dbReference>
<organism evidence="2 3">
    <name type="scientific">Aliidiomarina taiwanensis</name>
    <dbReference type="NCBI Taxonomy" id="946228"/>
    <lineage>
        <taxon>Bacteria</taxon>
        <taxon>Pseudomonadati</taxon>
        <taxon>Pseudomonadota</taxon>
        <taxon>Gammaproteobacteria</taxon>
        <taxon>Alteromonadales</taxon>
        <taxon>Idiomarinaceae</taxon>
        <taxon>Aliidiomarina</taxon>
    </lineage>
</organism>
<dbReference type="InterPro" id="IPR052340">
    <property type="entry name" value="RNase_Y/CdgJ"/>
</dbReference>
<dbReference type="RefSeq" id="WP_126757684.1">
    <property type="nucleotide sequence ID" value="NZ_PIPQ01000005.1"/>
</dbReference>
<keyword evidence="3" id="KW-1185">Reference proteome</keyword>
<dbReference type="PROSITE" id="PS51833">
    <property type="entry name" value="HDOD"/>
    <property type="match status" value="1"/>
</dbReference>
<name>A0A432X0Y9_9GAMM</name>
<dbReference type="InterPro" id="IPR001633">
    <property type="entry name" value="EAL_dom"/>
</dbReference>
<dbReference type="InterPro" id="IPR014408">
    <property type="entry name" value="dGMP_Pdiesterase_EAL/HD-GYP"/>
</dbReference>
<dbReference type="EMBL" id="PIPQ01000005">
    <property type="protein sequence ID" value="RUO39812.1"/>
    <property type="molecule type" value="Genomic_DNA"/>
</dbReference>
<dbReference type="PANTHER" id="PTHR33525">
    <property type="match status" value="1"/>
</dbReference>
<protein>
    <recommendedName>
        <fullName evidence="1">HDOD domain-containing protein</fullName>
    </recommendedName>
</protein>
<dbReference type="OrthoDB" id="9804751at2"/>
<evidence type="ECO:0000313" key="2">
    <source>
        <dbReference type="EMBL" id="RUO39812.1"/>
    </source>
</evidence>
<evidence type="ECO:0000313" key="3">
    <source>
        <dbReference type="Proteomes" id="UP000286976"/>
    </source>
</evidence>
<dbReference type="Gene3D" id="3.20.20.450">
    <property type="entry name" value="EAL domain"/>
    <property type="match status" value="1"/>
</dbReference>
<dbReference type="Proteomes" id="UP000286976">
    <property type="component" value="Unassembled WGS sequence"/>
</dbReference>
<comment type="caution">
    <text evidence="2">The sequence shown here is derived from an EMBL/GenBank/DDBJ whole genome shotgun (WGS) entry which is preliminary data.</text>
</comment>
<dbReference type="Pfam" id="PF00563">
    <property type="entry name" value="EAL"/>
    <property type="match status" value="1"/>
</dbReference>
<dbReference type="Gene3D" id="1.10.3210.10">
    <property type="entry name" value="Hypothetical protein af1432"/>
    <property type="match status" value="1"/>
</dbReference>
<dbReference type="Pfam" id="PF08668">
    <property type="entry name" value="HDOD"/>
    <property type="match status" value="1"/>
</dbReference>
<reference evidence="2 3" key="1">
    <citation type="journal article" date="2011" name="Front. Microbiol.">
        <title>Genomic signatures of strain selection and enhancement in Bacillus atrophaeus var. globigii, a historical biowarfare simulant.</title>
        <authorList>
            <person name="Gibbons H.S."/>
            <person name="Broomall S.M."/>
            <person name="McNew L.A."/>
            <person name="Daligault H."/>
            <person name="Chapman C."/>
            <person name="Bruce D."/>
            <person name="Karavis M."/>
            <person name="Krepps M."/>
            <person name="McGregor P.A."/>
            <person name="Hong C."/>
            <person name="Park K.H."/>
            <person name="Akmal A."/>
            <person name="Feldman A."/>
            <person name="Lin J.S."/>
            <person name="Chang W.E."/>
            <person name="Higgs B.W."/>
            <person name="Demirev P."/>
            <person name="Lindquist J."/>
            <person name="Liem A."/>
            <person name="Fochler E."/>
            <person name="Read T.D."/>
            <person name="Tapia R."/>
            <person name="Johnson S."/>
            <person name="Bishop-Lilly K.A."/>
            <person name="Detter C."/>
            <person name="Han C."/>
            <person name="Sozhamannan S."/>
            <person name="Rosenzweig C.N."/>
            <person name="Skowronski E.W."/>
        </authorList>
    </citation>
    <scope>NUCLEOTIDE SEQUENCE [LARGE SCALE GENOMIC DNA]</scope>
    <source>
        <strain evidence="2 3">AIT1</strain>
    </source>
</reference>
<proteinExistence type="predicted"/>
<dbReference type="InterPro" id="IPR013976">
    <property type="entry name" value="HDOD"/>
</dbReference>
<dbReference type="PIRSF" id="PIRSF003180">
    <property type="entry name" value="DiGMPpdiest_YuxH"/>
    <property type="match status" value="1"/>
</dbReference>